<evidence type="ECO:0000256" key="1">
    <source>
        <dbReference type="ARBA" id="ARBA00022574"/>
    </source>
</evidence>
<feature type="repeat" description="WD" evidence="3">
    <location>
        <begin position="155"/>
        <end position="195"/>
    </location>
</feature>
<dbReference type="InterPro" id="IPR036322">
    <property type="entry name" value="WD40_repeat_dom_sf"/>
</dbReference>
<evidence type="ECO:0000313" key="4">
    <source>
        <dbReference type="Proteomes" id="UP000887569"/>
    </source>
</evidence>
<dbReference type="AlphaFoldDB" id="A0A915AM21"/>
<dbReference type="Proteomes" id="UP000887569">
    <property type="component" value="Unplaced"/>
</dbReference>
<proteinExistence type="predicted"/>
<evidence type="ECO:0000256" key="2">
    <source>
        <dbReference type="ARBA" id="ARBA00022737"/>
    </source>
</evidence>
<feature type="repeat" description="WD" evidence="3">
    <location>
        <begin position="285"/>
        <end position="330"/>
    </location>
</feature>
<feature type="repeat" description="WD" evidence="3">
    <location>
        <begin position="111"/>
        <end position="154"/>
    </location>
</feature>
<dbReference type="WBParaSite" id="PgR011_g093_t01">
    <property type="protein sequence ID" value="PgR011_g093_t01"/>
    <property type="gene ID" value="PgR011_g093"/>
</dbReference>
<dbReference type="PRINTS" id="PR00320">
    <property type="entry name" value="GPROTEINBRPT"/>
</dbReference>
<dbReference type="PROSITE" id="PS50294">
    <property type="entry name" value="WD_REPEATS_REGION"/>
    <property type="match status" value="2"/>
</dbReference>
<dbReference type="PANTHER" id="PTHR19869">
    <property type="entry name" value="SPERMATID WD-REPEAT PROTEIN"/>
    <property type="match status" value="1"/>
</dbReference>
<dbReference type="PROSITE" id="PS50082">
    <property type="entry name" value="WD_REPEATS_2"/>
    <property type="match status" value="4"/>
</dbReference>
<sequence>IYLPKMGNNYTHLATNDPSEVNTITTRDANANSQRFSRWATRLSSSGQSSMLKMPRSPTGYMDKHPIIRNPVHSDAVGALATVRPGMVISGSRDKVIALNNIDTGECVLRWYGHEKEVTKLVYRNAGGKHYILSGSRDATLKLWQFNSPHTLHTFSGHQMSIMGLAMIDETRCVSGARDTTLRIWDITTGANTQTVQHSRNVVTHMSFCHTNNLLAQSAEDKDLKIWDSRDLHLIHQFPKKRHILTHCDFLPDGNYCLSSSNGFSGDGCEITMWDLRQRKIIREYKGHEESVTCAIFLPQQVTWKRLMISVSADHTARIWNADDGNCLWSETVPVGTDLLACVGFNDGNIVVSGLNAALCHLRLLGKAGRPYLHCVSVQAHAPYSSSFYRLKDT</sequence>
<keyword evidence="2" id="KW-0677">Repeat</keyword>
<dbReference type="SUPFAM" id="SSF50978">
    <property type="entry name" value="WD40 repeat-like"/>
    <property type="match status" value="1"/>
</dbReference>
<dbReference type="InterPro" id="IPR040066">
    <property type="entry name" value="WDR31"/>
</dbReference>
<dbReference type="InterPro" id="IPR019775">
    <property type="entry name" value="WD40_repeat_CS"/>
</dbReference>
<evidence type="ECO:0000313" key="5">
    <source>
        <dbReference type="WBParaSite" id="PgR011_g093_t01"/>
    </source>
</evidence>
<dbReference type="InterPro" id="IPR001680">
    <property type="entry name" value="WD40_rpt"/>
</dbReference>
<dbReference type="PANTHER" id="PTHR19869:SF1">
    <property type="entry name" value="WD REPEAT-CONTAINING PROTEIN 31"/>
    <property type="match status" value="1"/>
</dbReference>
<name>A0A915AM21_PARUN</name>
<accession>A0A915AM21</accession>
<keyword evidence="4" id="KW-1185">Reference proteome</keyword>
<dbReference type="InterPro" id="IPR020472">
    <property type="entry name" value="WD40_PAC1"/>
</dbReference>
<dbReference type="CDD" id="cd00200">
    <property type="entry name" value="WD40"/>
    <property type="match status" value="1"/>
</dbReference>
<dbReference type="PROSITE" id="PS00678">
    <property type="entry name" value="WD_REPEATS_1"/>
    <property type="match status" value="2"/>
</dbReference>
<reference evidence="5" key="1">
    <citation type="submission" date="2022-11" db="UniProtKB">
        <authorList>
            <consortium name="WormBaseParasite"/>
        </authorList>
    </citation>
    <scope>IDENTIFICATION</scope>
</reference>
<feature type="repeat" description="WD" evidence="3">
    <location>
        <begin position="196"/>
        <end position="237"/>
    </location>
</feature>
<organism evidence="4 5">
    <name type="scientific">Parascaris univalens</name>
    <name type="common">Nematode worm</name>
    <dbReference type="NCBI Taxonomy" id="6257"/>
    <lineage>
        <taxon>Eukaryota</taxon>
        <taxon>Metazoa</taxon>
        <taxon>Ecdysozoa</taxon>
        <taxon>Nematoda</taxon>
        <taxon>Chromadorea</taxon>
        <taxon>Rhabditida</taxon>
        <taxon>Spirurina</taxon>
        <taxon>Ascaridomorpha</taxon>
        <taxon>Ascaridoidea</taxon>
        <taxon>Ascarididae</taxon>
        <taxon>Parascaris</taxon>
    </lineage>
</organism>
<protein>
    <submittedName>
        <fullName evidence="5">Uncharacterized protein</fullName>
    </submittedName>
</protein>
<evidence type="ECO:0000256" key="3">
    <source>
        <dbReference type="PROSITE-ProRule" id="PRU00221"/>
    </source>
</evidence>
<keyword evidence="1 3" id="KW-0853">WD repeat</keyword>
<dbReference type="SMART" id="SM00320">
    <property type="entry name" value="WD40"/>
    <property type="match status" value="6"/>
</dbReference>
<dbReference type="InterPro" id="IPR015943">
    <property type="entry name" value="WD40/YVTN_repeat-like_dom_sf"/>
</dbReference>
<dbReference type="Pfam" id="PF00400">
    <property type="entry name" value="WD40"/>
    <property type="match status" value="4"/>
</dbReference>
<dbReference type="Gene3D" id="2.130.10.10">
    <property type="entry name" value="YVTN repeat-like/Quinoprotein amine dehydrogenase"/>
    <property type="match status" value="2"/>
</dbReference>